<organism evidence="1 2">
    <name type="scientific">Bathymodiolus thermophilus thioautotrophic gill symbiont</name>
    <dbReference type="NCBI Taxonomy" id="2360"/>
    <lineage>
        <taxon>Bacteria</taxon>
        <taxon>Pseudomonadati</taxon>
        <taxon>Pseudomonadota</taxon>
        <taxon>Gammaproteobacteria</taxon>
        <taxon>sulfur-oxidizing symbionts</taxon>
    </lineage>
</organism>
<gene>
    <name evidence="1" type="ORF">THERMOS_817</name>
</gene>
<name>A0A8H8XCW5_9GAMM</name>
<comment type="caution">
    <text evidence="1">The sequence shown here is derived from an EMBL/GenBank/DDBJ whole genome shotgun (WGS) entry which is preliminary data.</text>
</comment>
<evidence type="ECO:0000313" key="1">
    <source>
        <dbReference type="EMBL" id="CAB5498266.1"/>
    </source>
</evidence>
<dbReference type="Proteomes" id="UP000643672">
    <property type="component" value="Unassembled WGS sequence"/>
</dbReference>
<sequence>MQWLRLEGGIFFAAHHPFLLSKNKCLICIIQKNKIKV</sequence>
<protein>
    <submittedName>
        <fullName evidence="1">Uncharacterized protein</fullName>
    </submittedName>
</protein>
<keyword evidence="2" id="KW-1185">Reference proteome</keyword>
<proteinExistence type="predicted"/>
<dbReference type="EMBL" id="CAESAQ020000046">
    <property type="protein sequence ID" value="CAB5498266.1"/>
    <property type="molecule type" value="Genomic_DNA"/>
</dbReference>
<dbReference type="AlphaFoldDB" id="A0A8H8XCW5"/>
<evidence type="ECO:0000313" key="2">
    <source>
        <dbReference type="Proteomes" id="UP000643672"/>
    </source>
</evidence>
<reference evidence="1 2" key="1">
    <citation type="submission" date="2020-05" db="EMBL/GenBank/DDBJ databases">
        <authorList>
            <person name="Petersen J."/>
            <person name="Sayavedra L."/>
        </authorList>
    </citation>
    <scope>NUCLEOTIDE SEQUENCE [LARGE SCALE GENOMIC DNA]</scope>
    <source>
        <strain evidence="1">B thermophilus SOXS</strain>
    </source>
</reference>
<accession>A0A8H8XCW5</accession>